<sequence>MNPVALAASESVTTRQKREEHQAAATKDGSADGILGDFGSPDPRELAEPNLTDKSGCVAPIWAFYITFNRRQPPPEVSGGTYGAWSQASTSPSSPYLKMILSIECAPPPRLRPLFLSLGAKVIS</sequence>
<reference evidence="2" key="1">
    <citation type="submission" date="2010-05" db="EMBL/GenBank/DDBJ databases">
        <title>The Genome Sequence of Magnaporthe poae strain ATCC 64411.</title>
        <authorList>
            <consortium name="The Broad Institute Genome Sequencing Platform"/>
            <consortium name="Broad Institute Genome Sequencing Center for Infectious Disease"/>
            <person name="Ma L.-J."/>
            <person name="Dead R."/>
            <person name="Young S."/>
            <person name="Zeng Q."/>
            <person name="Koehrsen M."/>
            <person name="Alvarado L."/>
            <person name="Berlin A."/>
            <person name="Chapman S.B."/>
            <person name="Chen Z."/>
            <person name="Freedman E."/>
            <person name="Gellesch M."/>
            <person name="Goldberg J."/>
            <person name="Griggs A."/>
            <person name="Gujja S."/>
            <person name="Heilman E.R."/>
            <person name="Heiman D."/>
            <person name="Hepburn T."/>
            <person name="Howarth C."/>
            <person name="Jen D."/>
            <person name="Larson L."/>
            <person name="Mehta T."/>
            <person name="Neiman D."/>
            <person name="Pearson M."/>
            <person name="Roberts A."/>
            <person name="Saif S."/>
            <person name="Shea T."/>
            <person name="Shenoy N."/>
            <person name="Sisk P."/>
            <person name="Stolte C."/>
            <person name="Sykes S."/>
            <person name="Walk T."/>
            <person name="White J."/>
            <person name="Yandava C."/>
            <person name="Haas B."/>
            <person name="Nusbaum C."/>
            <person name="Birren B."/>
        </authorList>
    </citation>
    <scope>NUCLEOTIDE SEQUENCE</scope>
    <source>
        <strain evidence="2">ATCC 64411</strain>
    </source>
</reference>
<feature type="region of interest" description="Disordered" evidence="1">
    <location>
        <begin position="1"/>
        <end position="52"/>
    </location>
</feature>
<name>A0A0C4DYB1_MAGP6</name>
<keyword evidence="4" id="KW-1185">Reference proteome</keyword>
<reference evidence="3" key="4">
    <citation type="journal article" date="2015" name="G3 (Bethesda)">
        <title>Genome sequences of three phytopathogenic species of the Magnaporthaceae family of fungi.</title>
        <authorList>
            <person name="Okagaki L.H."/>
            <person name="Nunes C.C."/>
            <person name="Sailsbery J."/>
            <person name="Clay B."/>
            <person name="Brown D."/>
            <person name="John T."/>
            <person name="Oh Y."/>
            <person name="Young N."/>
            <person name="Fitzgerald M."/>
            <person name="Haas B.J."/>
            <person name="Zeng Q."/>
            <person name="Young S."/>
            <person name="Adiconis X."/>
            <person name="Fan L."/>
            <person name="Levin J.Z."/>
            <person name="Mitchell T.K."/>
            <person name="Okubara P.A."/>
            <person name="Farman M.L."/>
            <person name="Kohn L.M."/>
            <person name="Birren B."/>
            <person name="Ma L.-J."/>
            <person name="Dean R.A."/>
        </authorList>
    </citation>
    <scope>NUCLEOTIDE SEQUENCE</scope>
    <source>
        <strain evidence="3">ATCC 64411 / 73-15</strain>
    </source>
</reference>
<protein>
    <submittedName>
        <fullName evidence="2 3">Uncharacterized protein</fullName>
    </submittedName>
</protein>
<reference evidence="2" key="3">
    <citation type="submission" date="2011-03" db="EMBL/GenBank/DDBJ databases">
        <title>Annotation of Magnaporthe poae ATCC 64411.</title>
        <authorList>
            <person name="Ma L.-J."/>
            <person name="Dead R."/>
            <person name="Young S.K."/>
            <person name="Zeng Q."/>
            <person name="Gargeya S."/>
            <person name="Fitzgerald M."/>
            <person name="Haas B."/>
            <person name="Abouelleil A."/>
            <person name="Alvarado L."/>
            <person name="Arachchi H.M."/>
            <person name="Berlin A."/>
            <person name="Brown A."/>
            <person name="Chapman S.B."/>
            <person name="Chen Z."/>
            <person name="Dunbar C."/>
            <person name="Freedman E."/>
            <person name="Gearin G."/>
            <person name="Gellesch M."/>
            <person name="Goldberg J."/>
            <person name="Griggs A."/>
            <person name="Gujja S."/>
            <person name="Heiman D."/>
            <person name="Howarth C."/>
            <person name="Larson L."/>
            <person name="Lui A."/>
            <person name="MacDonald P.J.P."/>
            <person name="Mehta T."/>
            <person name="Montmayeur A."/>
            <person name="Murphy C."/>
            <person name="Neiman D."/>
            <person name="Pearson M."/>
            <person name="Priest M."/>
            <person name="Roberts A."/>
            <person name="Saif S."/>
            <person name="Shea T."/>
            <person name="Shenoy N."/>
            <person name="Sisk P."/>
            <person name="Stolte C."/>
            <person name="Sykes S."/>
            <person name="Yandava C."/>
            <person name="Wortman J."/>
            <person name="Nusbaum C."/>
            <person name="Birren B."/>
        </authorList>
    </citation>
    <scope>NUCLEOTIDE SEQUENCE</scope>
    <source>
        <strain evidence="2">ATCC 64411</strain>
    </source>
</reference>
<evidence type="ECO:0000313" key="3">
    <source>
        <dbReference type="EnsemblFungi" id="MAPG_05028T0"/>
    </source>
</evidence>
<accession>A0A0C4DYB1</accession>
<dbReference type="AlphaFoldDB" id="A0A0C4DYB1"/>
<proteinExistence type="predicted"/>
<dbReference type="VEuPathDB" id="FungiDB:MAPG_05028"/>
<reference evidence="3" key="5">
    <citation type="submission" date="2015-06" db="UniProtKB">
        <authorList>
            <consortium name="EnsemblFungi"/>
        </authorList>
    </citation>
    <scope>IDENTIFICATION</scope>
    <source>
        <strain evidence="3">ATCC 64411</strain>
    </source>
</reference>
<dbReference type="EMBL" id="ADBL01001181">
    <property type="status" value="NOT_ANNOTATED_CDS"/>
    <property type="molecule type" value="Genomic_DNA"/>
</dbReference>
<reference evidence="4" key="2">
    <citation type="submission" date="2010-05" db="EMBL/GenBank/DDBJ databases">
        <title>The genome sequence of Magnaporthe poae strain ATCC 64411.</title>
        <authorList>
            <person name="Ma L.-J."/>
            <person name="Dead R."/>
            <person name="Young S."/>
            <person name="Zeng Q."/>
            <person name="Koehrsen M."/>
            <person name="Alvarado L."/>
            <person name="Berlin A."/>
            <person name="Chapman S.B."/>
            <person name="Chen Z."/>
            <person name="Freedman E."/>
            <person name="Gellesch M."/>
            <person name="Goldberg J."/>
            <person name="Griggs A."/>
            <person name="Gujja S."/>
            <person name="Heilman E.R."/>
            <person name="Heiman D."/>
            <person name="Hepburn T."/>
            <person name="Howarth C."/>
            <person name="Jen D."/>
            <person name="Larson L."/>
            <person name="Mehta T."/>
            <person name="Neiman D."/>
            <person name="Pearson M."/>
            <person name="Roberts A."/>
            <person name="Saif S."/>
            <person name="Shea T."/>
            <person name="Shenoy N."/>
            <person name="Sisk P."/>
            <person name="Stolte C."/>
            <person name="Sykes S."/>
            <person name="Walk T."/>
            <person name="White J."/>
            <person name="Yandava C."/>
            <person name="Haas B."/>
            <person name="Nusbaum C."/>
            <person name="Birren B."/>
        </authorList>
    </citation>
    <scope>NUCLEOTIDE SEQUENCE [LARGE SCALE GENOMIC DNA]</scope>
    <source>
        <strain evidence="4">ATCC 64411 / 73-15</strain>
    </source>
</reference>
<evidence type="ECO:0000313" key="4">
    <source>
        <dbReference type="Proteomes" id="UP000011715"/>
    </source>
</evidence>
<evidence type="ECO:0000313" key="2">
    <source>
        <dbReference type="EMBL" id="KLU86009.1"/>
    </source>
</evidence>
<dbReference type="EnsemblFungi" id="MAPG_05028T0">
    <property type="protein sequence ID" value="MAPG_05028T0"/>
    <property type="gene ID" value="MAPG_05028"/>
</dbReference>
<dbReference type="Proteomes" id="UP000011715">
    <property type="component" value="Unassembled WGS sequence"/>
</dbReference>
<dbReference type="EMBL" id="GL876969">
    <property type="protein sequence ID" value="KLU86009.1"/>
    <property type="molecule type" value="Genomic_DNA"/>
</dbReference>
<gene>
    <name evidence="2" type="ORF">MAPG_05028</name>
</gene>
<organism evidence="3 4">
    <name type="scientific">Magnaporthiopsis poae (strain ATCC 64411 / 73-15)</name>
    <name type="common">Kentucky bluegrass fungus</name>
    <name type="synonym">Magnaporthe poae</name>
    <dbReference type="NCBI Taxonomy" id="644358"/>
    <lineage>
        <taxon>Eukaryota</taxon>
        <taxon>Fungi</taxon>
        <taxon>Dikarya</taxon>
        <taxon>Ascomycota</taxon>
        <taxon>Pezizomycotina</taxon>
        <taxon>Sordariomycetes</taxon>
        <taxon>Sordariomycetidae</taxon>
        <taxon>Magnaporthales</taxon>
        <taxon>Magnaporthaceae</taxon>
        <taxon>Magnaporthiopsis</taxon>
    </lineage>
</organism>
<evidence type="ECO:0000256" key="1">
    <source>
        <dbReference type="SAM" id="MobiDB-lite"/>
    </source>
</evidence>